<dbReference type="EMBL" id="CAJOBC010087242">
    <property type="protein sequence ID" value="CAF4354415.1"/>
    <property type="molecule type" value="Genomic_DNA"/>
</dbReference>
<organism evidence="7 9">
    <name type="scientific">Didymodactylos carnosus</name>
    <dbReference type="NCBI Taxonomy" id="1234261"/>
    <lineage>
        <taxon>Eukaryota</taxon>
        <taxon>Metazoa</taxon>
        <taxon>Spiralia</taxon>
        <taxon>Gnathifera</taxon>
        <taxon>Rotifera</taxon>
        <taxon>Eurotatoria</taxon>
        <taxon>Bdelloidea</taxon>
        <taxon>Philodinida</taxon>
        <taxon>Philodinidae</taxon>
        <taxon>Didymodactylos</taxon>
    </lineage>
</organism>
<keyword evidence="2 4" id="KW-0863">Zinc-finger</keyword>
<keyword evidence="2 4" id="KW-0479">Metal-binding</keyword>
<dbReference type="GO" id="GO:0008270">
    <property type="term" value="F:zinc ion binding"/>
    <property type="evidence" value="ECO:0007669"/>
    <property type="project" value="UniProtKB-KW"/>
</dbReference>
<dbReference type="EMBL" id="CAJNOQ010021749">
    <property type="protein sequence ID" value="CAF1491386.1"/>
    <property type="molecule type" value="Genomic_DNA"/>
</dbReference>
<dbReference type="Gene3D" id="3.30.40.10">
    <property type="entry name" value="Zinc/RING finger domain, C3HC4 (zinc finger)"/>
    <property type="match status" value="1"/>
</dbReference>
<dbReference type="InterPro" id="IPR050784">
    <property type="entry name" value="IAP"/>
</dbReference>
<proteinExistence type="inferred from homology"/>
<dbReference type="PANTHER" id="PTHR10044">
    <property type="entry name" value="INHIBITOR OF APOPTOSIS"/>
    <property type="match status" value="1"/>
</dbReference>
<accession>A0A815SP18</accession>
<evidence type="ECO:0000313" key="9">
    <source>
        <dbReference type="Proteomes" id="UP000663829"/>
    </source>
</evidence>
<dbReference type="Gene3D" id="1.10.1170.10">
    <property type="entry name" value="Inhibitor Of Apoptosis Protein (2mihbC-IAP-1), Chain A"/>
    <property type="match status" value="2"/>
</dbReference>
<name>A0A815SP18_9BILA</name>
<keyword evidence="3" id="KW-0862">Zinc</keyword>
<evidence type="ECO:0000256" key="2">
    <source>
        <dbReference type="ARBA" id="ARBA00022771"/>
    </source>
</evidence>
<dbReference type="InterPro" id="IPR001841">
    <property type="entry name" value="Znf_RING"/>
</dbReference>
<dbReference type="CDD" id="cd00022">
    <property type="entry name" value="BIR"/>
    <property type="match status" value="2"/>
</dbReference>
<dbReference type="OrthoDB" id="774873at2759"/>
<protein>
    <recommendedName>
        <fullName evidence="6">RING-type domain-containing protein</fullName>
    </recommendedName>
</protein>
<evidence type="ECO:0000256" key="3">
    <source>
        <dbReference type="ARBA" id="ARBA00022833"/>
    </source>
</evidence>
<dbReference type="GO" id="GO:0005737">
    <property type="term" value="C:cytoplasm"/>
    <property type="evidence" value="ECO:0007669"/>
    <property type="project" value="TreeGrafter"/>
</dbReference>
<dbReference type="Pfam" id="PF13920">
    <property type="entry name" value="zf-C3HC4_3"/>
    <property type="match status" value="1"/>
</dbReference>
<dbReference type="SUPFAM" id="SSF57924">
    <property type="entry name" value="Inhibitor of apoptosis (IAP) repeat"/>
    <property type="match status" value="2"/>
</dbReference>
<gene>
    <name evidence="7" type="ORF">GPM918_LOCUS36273</name>
    <name evidence="8" type="ORF">SRO942_LOCUS37002</name>
</gene>
<dbReference type="PROSITE" id="PS50143">
    <property type="entry name" value="BIR_REPEAT_2"/>
    <property type="match status" value="2"/>
</dbReference>
<dbReference type="GO" id="GO:0005634">
    <property type="term" value="C:nucleus"/>
    <property type="evidence" value="ECO:0007669"/>
    <property type="project" value="TreeGrafter"/>
</dbReference>
<dbReference type="Proteomes" id="UP000681722">
    <property type="component" value="Unassembled WGS sequence"/>
</dbReference>
<comment type="caution">
    <text evidence="7">The sequence shown here is derived from an EMBL/GenBank/DDBJ whole genome shotgun (WGS) entry which is preliminary data.</text>
</comment>
<evidence type="ECO:0000256" key="4">
    <source>
        <dbReference type="PROSITE-ProRule" id="PRU00175"/>
    </source>
</evidence>
<feature type="region of interest" description="Disordered" evidence="5">
    <location>
        <begin position="33"/>
        <end position="55"/>
    </location>
</feature>
<evidence type="ECO:0000259" key="6">
    <source>
        <dbReference type="PROSITE" id="PS50089"/>
    </source>
</evidence>
<dbReference type="GO" id="GO:0051726">
    <property type="term" value="P:regulation of cell cycle"/>
    <property type="evidence" value="ECO:0007669"/>
    <property type="project" value="TreeGrafter"/>
</dbReference>
<dbReference type="Proteomes" id="UP000663829">
    <property type="component" value="Unassembled WGS sequence"/>
</dbReference>
<reference evidence="7" key="1">
    <citation type="submission" date="2021-02" db="EMBL/GenBank/DDBJ databases">
        <authorList>
            <person name="Nowell W R."/>
        </authorList>
    </citation>
    <scope>NUCLEOTIDE SEQUENCE</scope>
</reference>
<evidence type="ECO:0000313" key="7">
    <source>
        <dbReference type="EMBL" id="CAF1491386.1"/>
    </source>
</evidence>
<keyword evidence="9" id="KW-1185">Reference proteome</keyword>
<dbReference type="SMART" id="SM00238">
    <property type="entry name" value="BIR"/>
    <property type="match status" value="2"/>
</dbReference>
<dbReference type="PANTHER" id="PTHR10044:SF139">
    <property type="entry name" value="DEATH-ASSOCIATED INHIBITOR OF APOPTOSIS 2"/>
    <property type="match status" value="1"/>
</dbReference>
<dbReference type="PROSITE" id="PS50089">
    <property type="entry name" value="ZF_RING_2"/>
    <property type="match status" value="1"/>
</dbReference>
<dbReference type="InterPro" id="IPR013083">
    <property type="entry name" value="Znf_RING/FYVE/PHD"/>
</dbReference>
<dbReference type="AlphaFoldDB" id="A0A815SP18"/>
<sequence length="450" mass="51452">MNITTEPQLQFLSTTQQYYEAFRDALDRIKSSTDTLKPMSTDRKRPLSTSSETPADVGIKRKKHVRTFNEVQSVIDVRKHTFSHWPLKQPTKSQMIASGFFNCNVGDRVICIYCNLICQQFILTDDPSEVHRVLSPDCCFVQSYLLFSTATTPLILNETSNVLSSCEIVPIQACNQKFVEIPKRHATFAKWPKDKALPPVDEIVKAGFFYSGAQTIVSCFYCNGSLQNWEAKDNPTIEHARWFPHCAYIRQLCGDELFQKIQQARRDQKQPHTSSSTQISIPDDNTLSKYVAARLDLPISQHLLHKYRLSIIKRCYENQLRLKLEDFPDDSDLHIACLILQKQIDVIDGKKEKIIIPYKKLQEITDKNMKEQKTLLNTIESLAEPQKSQTQAFNLSPSLNTSMCTVCLTDERRLACMPCGHVATCVPCGHSLRTCPMCRRTIDGFVRVYI</sequence>
<evidence type="ECO:0000256" key="5">
    <source>
        <dbReference type="SAM" id="MobiDB-lite"/>
    </source>
</evidence>
<dbReference type="Pfam" id="PF00653">
    <property type="entry name" value="BIR"/>
    <property type="match status" value="2"/>
</dbReference>
<dbReference type="GO" id="GO:0031398">
    <property type="term" value="P:positive regulation of protein ubiquitination"/>
    <property type="evidence" value="ECO:0007669"/>
    <property type="project" value="TreeGrafter"/>
</dbReference>
<feature type="domain" description="RING-type" evidence="6">
    <location>
        <begin position="404"/>
        <end position="439"/>
    </location>
</feature>
<dbReference type="GO" id="GO:0061630">
    <property type="term" value="F:ubiquitin protein ligase activity"/>
    <property type="evidence" value="ECO:0007669"/>
    <property type="project" value="TreeGrafter"/>
</dbReference>
<dbReference type="InterPro" id="IPR001370">
    <property type="entry name" value="BIR_rpt"/>
</dbReference>
<evidence type="ECO:0000313" key="8">
    <source>
        <dbReference type="EMBL" id="CAF4354415.1"/>
    </source>
</evidence>
<dbReference type="GO" id="GO:0043066">
    <property type="term" value="P:negative regulation of apoptotic process"/>
    <property type="evidence" value="ECO:0007669"/>
    <property type="project" value="TreeGrafter"/>
</dbReference>
<comment type="similarity">
    <text evidence="1">Belongs to the IAP family.</text>
</comment>
<dbReference type="GO" id="GO:0043027">
    <property type="term" value="F:cysteine-type endopeptidase inhibitor activity involved in apoptotic process"/>
    <property type="evidence" value="ECO:0007669"/>
    <property type="project" value="TreeGrafter"/>
</dbReference>
<evidence type="ECO:0000256" key="1">
    <source>
        <dbReference type="ARBA" id="ARBA00006672"/>
    </source>
</evidence>